<comment type="catalytic activity">
    <reaction evidence="3">
        <text>[protein]-L-glutamate 5-O-methyl ester + H2O = L-glutamyl-[protein] + methanol + H(+)</text>
        <dbReference type="Rhea" id="RHEA:23236"/>
        <dbReference type="Rhea" id="RHEA-COMP:10208"/>
        <dbReference type="Rhea" id="RHEA-COMP:10311"/>
        <dbReference type="ChEBI" id="CHEBI:15377"/>
        <dbReference type="ChEBI" id="CHEBI:15378"/>
        <dbReference type="ChEBI" id="CHEBI:17790"/>
        <dbReference type="ChEBI" id="CHEBI:29973"/>
        <dbReference type="ChEBI" id="CHEBI:82795"/>
        <dbReference type="EC" id="3.1.1.61"/>
    </reaction>
</comment>
<keyword evidence="1 4" id="KW-0378">Hydrolase</keyword>
<protein>
    <recommendedName>
        <fullName evidence="2">protein-glutamate methylesterase</fullName>
        <ecNumber evidence="2">3.1.1.61</ecNumber>
    </recommendedName>
</protein>
<evidence type="ECO:0000256" key="3">
    <source>
        <dbReference type="ARBA" id="ARBA00048267"/>
    </source>
</evidence>
<keyword evidence="7" id="KW-1185">Reference proteome</keyword>
<dbReference type="AlphaFoldDB" id="A0A6M5YW28"/>
<proteinExistence type="predicted"/>
<evidence type="ECO:0000256" key="1">
    <source>
        <dbReference type="ARBA" id="ARBA00022801"/>
    </source>
</evidence>
<dbReference type="GO" id="GO:0000156">
    <property type="term" value="F:phosphorelay response regulator activity"/>
    <property type="evidence" value="ECO:0007669"/>
    <property type="project" value="InterPro"/>
</dbReference>
<dbReference type="EMBL" id="CP053452">
    <property type="protein sequence ID" value="QJW98245.1"/>
    <property type="molecule type" value="Genomic_DNA"/>
</dbReference>
<dbReference type="KEGG" id="ftj:FTUN_5829"/>
<dbReference type="PANTHER" id="PTHR42872:SF6">
    <property type="entry name" value="PROTEIN-GLUTAMATE METHYLESTERASE_PROTEIN-GLUTAMINE GLUTAMINASE"/>
    <property type="match status" value="1"/>
</dbReference>
<dbReference type="GO" id="GO:0006935">
    <property type="term" value="P:chemotaxis"/>
    <property type="evidence" value="ECO:0007669"/>
    <property type="project" value="UniProtKB-UniRule"/>
</dbReference>
<dbReference type="Gene3D" id="3.40.50.180">
    <property type="entry name" value="Methylesterase CheB, C-terminal domain"/>
    <property type="match status" value="1"/>
</dbReference>
<sequence length="188" mass="19915">MIALGASTGGTEALAEVLAALPPDAPGVVMVLHMPERFTRSFADRLDRVCRVRVREAADGDRVLPGHVLLAPGNYHMELNREGATYSVRVRTGDPVNRHRPSVDVLFHSCARHAARNCAAAILTGMGADGARGLLALRNAGAYTIAQDEATCVVYGMPKEAAELGAACEIQPLDCIASRLLACANEAR</sequence>
<feature type="active site" evidence="4">
    <location>
        <position position="33"/>
    </location>
</feature>
<dbReference type="SUPFAM" id="SSF52738">
    <property type="entry name" value="Methylesterase CheB, C-terminal domain"/>
    <property type="match status" value="1"/>
</dbReference>
<dbReference type="PROSITE" id="PS50122">
    <property type="entry name" value="CHEB"/>
    <property type="match status" value="1"/>
</dbReference>
<dbReference type="Pfam" id="PF01339">
    <property type="entry name" value="CheB_methylest"/>
    <property type="match status" value="1"/>
</dbReference>
<accession>A0A6M5YW28</accession>
<feature type="active site" evidence="4">
    <location>
        <position position="7"/>
    </location>
</feature>
<organism evidence="6 7">
    <name type="scientific">Frigoriglobus tundricola</name>
    <dbReference type="NCBI Taxonomy" id="2774151"/>
    <lineage>
        <taxon>Bacteria</taxon>
        <taxon>Pseudomonadati</taxon>
        <taxon>Planctomycetota</taxon>
        <taxon>Planctomycetia</taxon>
        <taxon>Gemmatales</taxon>
        <taxon>Gemmataceae</taxon>
        <taxon>Frigoriglobus</taxon>
    </lineage>
</organism>
<name>A0A6M5YW28_9BACT</name>
<evidence type="ECO:0000256" key="2">
    <source>
        <dbReference type="ARBA" id="ARBA00039140"/>
    </source>
</evidence>
<dbReference type="GO" id="GO:0008984">
    <property type="term" value="F:protein-glutamate methylesterase activity"/>
    <property type="evidence" value="ECO:0007669"/>
    <property type="project" value="UniProtKB-EC"/>
</dbReference>
<evidence type="ECO:0000313" key="7">
    <source>
        <dbReference type="Proteomes" id="UP000503447"/>
    </source>
</evidence>
<keyword evidence="4" id="KW-0145">Chemotaxis</keyword>
<feature type="domain" description="CheB-type methylesterase" evidence="5">
    <location>
        <begin position="1"/>
        <end position="187"/>
    </location>
</feature>
<reference evidence="7" key="1">
    <citation type="submission" date="2020-05" db="EMBL/GenBank/DDBJ databases">
        <title>Frigoriglobus tundricola gen. nov., sp. nov., a psychrotolerant cellulolytic planctomycete of the family Gemmataceae with two divergent copies of 16S rRNA gene.</title>
        <authorList>
            <person name="Kulichevskaya I.S."/>
            <person name="Ivanova A.A."/>
            <person name="Naumoff D.G."/>
            <person name="Beletsky A.V."/>
            <person name="Rijpstra W.I.C."/>
            <person name="Sinninghe Damste J.S."/>
            <person name="Mardanov A.V."/>
            <person name="Ravin N.V."/>
            <person name="Dedysh S.N."/>
        </authorList>
    </citation>
    <scope>NUCLEOTIDE SEQUENCE [LARGE SCALE GENOMIC DNA]</scope>
    <source>
        <strain evidence="7">PL17</strain>
    </source>
</reference>
<evidence type="ECO:0000313" key="6">
    <source>
        <dbReference type="EMBL" id="QJW98245.1"/>
    </source>
</evidence>
<dbReference type="InterPro" id="IPR035909">
    <property type="entry name" value="CheB_C"/>
</dbReference>
<gene>
    <name evidence="6" type="ORF">FTUN_5829</name>
</gene>
<evidence type="ECO:0000259" key="5">
    <source>
        <dbReference type="PROSITE" id="PS50122"/>
    </source>
</evidence>
<dbReference type="CDD" id="cd16432">
    <property type="entry name" value="CheB_Rec"/>
    <property type="match status" value="1"/>
</dbReference>
<evidence type="ECO:0000256" key="4">
    <source>
        <dbReference type="PROSITE-ProRule" id="PRU00050"/>
    </source>
</evidence>
<dbReference type="GO" id="GO:0005737">
    <property type="term" value="C:cytoplasm"/>
    <property type="evidence" value="ECO:0007669"/>
    <property type="project" value="InterPro"/>
</dbReference>
<dbReference type="InterPro" id="IPR000673">
    <property type="entry name" value="Sig_transdc_resp-reg_Me-estase"/>
</dbReference>
<dbReference type="Proteomes" id="UP000503447">
    <property type="component" value="Chromosome"/>
</dbReference>
<feature type="active site" evidence="4">
    <location>
        <position position="129"/>
    </location>
</feature>
<dbReference type="EC" id="3.1.1.61" evidence="2"/>
<dbReference type="PANTHER" id="PTHR42872">
    <property type="entry name" value="PROTEIN-GLUTAMATE METHYLESTERASE/PROTEIN-GLUTAMINE GLUTAMINASE"/>
    <property type="match status" value="1"/>
</dbReference>